<keyword evidence="3" id="KW-1185">Reference proteome</keyword>
<protein>
    <submittedName>
        <fullName evidence="2">Uncharacterized protein</fullName>
    </submittedName>
</protein>
<dbReference type="EMBL" id="BAAAQY010000009">
    <property type="protein sequence ID" value="GAA2242511.1"/>
    <property type="molecule type" value="Genomic_DNA"/>
</dbReference>
<evidence type="ECO:0000256" key="1">
    <source>
        <dbReference type="SAM" id="MobiDB-lite"/>
    </source>
</evidence>
<gene>
    <name evidence="2" type="ORF">GCM10009851_29790</name>
</gene>
<dbReference type="Proteomes" id="UP001500929">
    <property type="component" value="Unassembled WGS sequence"/>
</dbReference>
<feature type="region of interest" description="Disordered" evidence="1">
    <location>
        <begin position="1"/>
        <end position="63"/>
    </location>
</feature>
<organism evidence="2 3">
    <name type="scientific">Herbiconiux moechotypicola</name>
    <dbReference type="NCBI Taxonomy" id="637393"/>
    <lineage>
        <taxon>Bacteria</taxon>
        <taxon>Bacillati</taxon>
        <taxon>Actinomycetota</taxon>
        <taxon>Actinomycetes</taxon>
        <taxon>Micrococcales</taxon>
        <taxon>Microbacteriaceae</taxon>
        <taxon>Herbiconiux</taxon>
    </lineage>
</organism>
<evidence type="ECO:0000313" key="2">
    <source>
        <dbReference type="EMBL" id="GAA2242511.1"/>
    </source>
</evidence>
<proteinExistence type="predicted"/>
<sequence>MKSGAGVFTDPRKHPSQGDNPNIALTRPRKTDPLTLVDPSPAVHPVRGTPSNDYPHRSGAGAQ</sequence>
<evidence type="ECO:0000313" key="3">
    <source>
        <dbReference type="Proteomes" id="UP001500929"/>
    </source>
</evidence>
<comment type="caution">
    <text evidence="2">The sequence shown here is derived from an EMBL/GenBank/DDBJ whole genome shotgun (WGS) entry which is preliminary data.</text>
</comment>
<accession>A0ABN3DVH8</accession>
<name>A0ABN3DVH8_9MICO</name>
<reference evidence="2 3" key="1">
    <citation type="journal article" date="2019" name="Int. J. Syst. Evol. Microbiol.">
        <title>The Global Catalogue of Microorganisms (GCM) 10K type strain sequencing project: providing services to taxonomists for standard genome sequencing and annotation.</title>
        <authorList>
            <consortium name="The Broad Institute Genomics Platform"/>
            <consortium name="The Broad Institute Genome Sequencing Center for Infectious Disease"/>
            <person name="Wu L."/>
            <person name="Ma J."/>
        </authorList>
    </citation>
    <scope>NUCLEOTIDE SEQUENCE [LARGE SCALE GENOMIC DNA]</scope>
    <source>
        <strain evidence="2 3">JCM 16117</strain>
    </source>
</reference>